<dbReference type="InterPro" id="IPR036890">
    <property type="entry name" value="HATPase_C_sf"/>
</dbReference>
<keyword evidence="4" id="KW-0808">Transferase</keyword>
<dbReference type="InterPro" id="IPR004358">
    <property type="entry name" value="Sig_transdc_His_kin-like_C"/>
</dbReference>
<dbReference type="Proteomes" id="UP000014200">
    <property type="component" value="Unassembled WGS sequence"/>
</dbReference>
<accession>R9ICF0</accession>
<reference evidence="10 11" key="1">
    <citation type="submission" date="2013-04" db="EMBL/GenBank/DDBJ databases">
        <title>The Genome Sequence of Bacteroides massiliensis dnLKV3.</title>
        <authorList>
            <consortium name="The Broad Institute Genomics Platform"/>
            <consortium name="The Broad Institute Genome Sequencing Center for Infectious Disease"/>
            <person name="Earl A."/>
            <person name="Xavier R."/>
            <person name="Kuhn K."/>
            <person name="Stappenbeck T."/>
            <person name="Walker B."/>
            <person name="Young S."/>
            <person name="Zeng Q."/>
            <person name="Gargeya S."/>
            <person name="Fitzgerald M."/>
            <person name="Haas B."/>
            <person name="Abouelleil A."/>
            <person name="Allen A.W."/>
            <person name="Alvarado L."/>
            <person name="Arachchi H.M."/>
            <person name="Berlin A.M."/>
            <person name="Chapman S.B."/>
            <person name="Gainer-Dewar J."/>
            <person name="Goldberg J."/>
            <person name="Griggs A."/>
            <person name="Gujja S."/>
            <person name="Hansen M."/>
            <person name="Howarth C."/>
            <person name="Imamovic A."/>
            <person name="Ireland A."/>
            <person name="Larimer J."/>
            <person name="McCowan C."/>
            <person name="Murphy C."/>
            <person name="Pearson M."/>
            <person name="Poon T.W."/>
            <person name="Priest M."/>
            <person name="Roberts A."/>
            <person name="Saif S."/>
            <person name="Shea T."/>
            <person name="Sisk P."/>
            <person name="Sykes S."/>
            <person name="Wortman J."/>
            <person name="Nusbaum C."/>
            <person name="Birren B."/>
        </authorList>
    </citation>
    <scope>NUCLEOTIDE SEQUENCE [LARGE SCALE GENOMIC DNA]</scope>
    <source>
        <strain evidence="11">dnLKV3</strain>
    </source>
</reference>
<dbReference type="InterPro" id="IPR029016">
    <property type="entry name" value="GAF-like_dom_sf"/>
</dbReference>
<evidence type="ECO:0000256" key="8">
    <source>
        <dbReference type="ARBA" id="ARBA00023012"/>
    </source>
</evidence>
<dbReference type="Gene3D" id="3.30.450.40">
    <property type="match status" value="1"/>
</dbReference>
<dbReference type="InterPro" id="IPR036097">
    <property type="entry name" value="HisK_dim/P_sf"/>
</dbReference>
<keyword evidence="11" id="KW-1185">Reference proteome</keyword>
<dbReference type="EC" id="2.7.13.3" evidence="2"/>
<comment type="catalytic activity">
    <reaction evidence="1">
        <text>ATP + protein L-histidine = ADP + protein N-phospho-L-histidine.</text>
        <dbReference type="EC" id="2.7.13.3"/>
    </reaction>
</comment>
<dbReference type="AlphaFoldDB" id="R9ICF0"/>
<dbReference type="SUPFAM" id="SSF47384">
    <property type="entry name" value="Homodimeric domain of signal transducing histidine kinase"/>
    <property type="match status" value="1"/>
</dbReference>
<dbReference type="InterPro" id="IPR005467">
    <property type="entry name" value="His_kinase_dom"/>
</dbReference>
<dbReference type="InterPro" id="IPR003018">
    <property type="entry name" value="GAF"/>
</dbReference>
<dbReference type="RefSeq" id="WP_016274909.1">
    <property type="nucleotide sequence ID" value="NZ_JABVZU010000002.1"/>
</dbReference>
<evidence type="ECO:0000313" key="10">
    <source>
        <dbReference type="EMBL" id="EOS15092.1"/>
    </source>
</evidence>
<dbReference type="EMBL" id="ASSP01000005">
    <property type="protein sequence ID" value="EOS15092.1"/>
    <property type="molecule type" value="Genomic_DNA"/>
</dbReference>
<dbReference type="PANTHER" id="PTHR43065:SF10">
    <property type="entry name" value="PEROXIDE STRESS-ACTIVATED HISTIDINE KINASE MAK3"/>
    <property type="match status" value="1"/>
</dbReference>
<gene>
    <name evidence="10" type="ORF">C802_00425</name>
</gene>
<protein>
    <recommendedName>
        <fullName evidence="2">histidine kinase</fullName>
        <ecNumber evidence="2">2.7.13.3</ecNumber>
    </recommendedName>
</protein>
<evidence type="ECO:0000256" key="1">
    <source>
        <dbReference type="ARBA" id="ARBA00000085"/>
    </source>
</evidence>
<evidence type="ECO:0000259" key="9">
    <source>
        <dbReference type="PROSITE" id="PS50109"/>
    </source>
</evidence>
<sequence length="412" mass="47064">MFHLFPTTHSVELKQLLSEFNRSLMLIADKQLLISNFLSKVNQITPVQGIFLFLPDENTEKYKMQGLEDKNVSYFMGRGKLVNWLAVNERPLVVSESSSLLSYFSEEERKLLSRLNAELVYPLNVMNRISGILVMGKKVNGKEFDKKELELLSLLLGQAAFAIEHASLYEIQRDRLKRMYRTDRLAVLGELAAGAAHEIKNPLTSIRSTIQYLSNDFDVESEKGQMMHELLNETERINKIVQGLLSFARPSELNSMEVNLEQLINQTLLLVNNTLKKQRIEVEFEYFTEQTTIMGDAEQLKQVCLNIILNAVEAMKENDESHPRTLYISMEEGTLIDVRSRYLLISFEDTGKGIDEEDIENVFNPFFTTKEEGTGLGLAICFGIINRHKGELEVRSTLGKGTCFTIKLPQHI</sequence>
<dbReference type="STRING" id="1235788.C802_00425"/>
<dbReference type="SMART" id="SM00387">
    <property type="entry name" value="HATPase_c"/>
    <property type="match status" value="1"/>
</dbReference>
<dbReference type="PRINTS" id="PR00344">
    <property type="entry name" value="BCTRLSENSOR"/>
</dbReference>
<dbReference type="SUPFAM" id="SSF55781">
    <property type="entry name" value="GAF domain-like"/>
    <property type="match status" value="1"/>
</dbReference>
<dbReference type="OrthoDB" id="9796457at2"/>
<dbReference type="GO" id="GO:0005524">
    <property type="term" value="F:ATP binding"/>
    <property type="evidence" value="ECO:0007669"/>
    <property type="project" value="UniProtKB-KW"/>
</dbReference>
<keyword evidence="3" id="KW-0597">Phosphoprotein</keyword>
<dbReference type="InterPro" id="IPR003594">
    <property type="entry name" value="HATPase_dom"/>
</dbReference>
<dbReference type="PROSITE" id="PS50109">
    <property type="entry name" value="HIS_KIN"/>
    <property type="match status" value="1"/>
</dbReference>
<feature type="domain" description="Histidine kinase" evidence="9">
    <location>
        <begin position="194"/>
        <end position="412"/>
    </location>
</feature>
<dbReference type="Pfam" id="PF13185">
    <property type="entry name" value="GAF_2"/>
    <property type="match status" value="1"/>
</dbReference>
<dbReference type="SMART" id="SM00388">
    <property type="entry name" value="HisKA"/>
    <property type="match status" value="1"/>
</dbReference>
<keyword evidence="6" id="KW-0418">Kinase</keyword>
<dbReference type="InterPro" id="IPR003661">
    <property type="entry name" value="HisK_dim/P_dom"/>
</dbReference>
<dbReference type="CDD" id="cd00082">
    <property type="entry name" value="HisKA"/>
    <property type="match status" value="1"/>
</dbReference>
<dbReference type="SMART" id="SM00065">
    <property type="entry name" value="GAF"/>
    <property type="match status" value="1"/>
</dbReference>
<dbReference type="HOGENOM" id="CLU_666750_0_0_10"/>
<dbReference type="GO" id="GO:0000155">
    <property type="term" value="F:phosphorelay sensor kinase activity"/>
    <property type="evidence" value="ECO:0007669"/>
    <property type="project" value="InterPro"/>
</dbReference>
<dbReference type="Pfam" id="PF00512">
    <property type="entry name" value="HisKA"/>
    <property type="match status" value="1"/>
</dbReference>
<dbReference type="GeneID" id="82151818"/>
<evidence type="ECO:0000256" key="5">
    <source>
        <dbReference type="ARBA" id="ARBA00022741"/>
    </source>
</evidence>
<keyword evidence="7" id="KW-0067">ATP-binding</keyword>
<proteinExistence type="predicted"/>
<dbReference type="Gene3D" id="3.30.565.10">
    <property type="entry name" value="Histidine kinase-like ATPase, C-terminal domain"/>
    <property type="match status" value="1"/>
</dbReference>
<dbReference type="Gene3D" id="1.10.287.130">
    <property type="match status" value="1"/>
</dbReference>
<evidence type="ECO:0000256" key="6">
    <source>
        <dbReference type="ARBA" id="ARBA00022777"/>
    </source>
</evidence>
<evidence type="ECO:0000256" key="2">
    <source>
        <dbReference type="ARBA" id="ARBA00012438"/>
    </source>
</evidence>
<dbReference type="Pfam" id="PF02518">
    <property type="entry name" value="HATPase_c"/>
    <property type="match status" value="1"/>
</dbReference>
<evidence type="ECO:0000256" key="7">
    <source>
        <dbReference type="ARBA" id="ARBA00022840"/>
    </source>
</evidence>
<dbReference type="PATRIC" id="fig|1235788.3.peg.418"/>
<dbReference type="SUPFAM" id="SSF55874">
    <property type="entry name" value="ATPase domain of HSP90 chaperone/DNA topoisomerase II/histidine kinase"/>
    <property type="match status" value="1"/>
</dbReference>
<keyword evidence="5" id="KW-0547">Nucleotide-binding</keyword>
<evidence type="ECO:0000313" key="11">
    <source>
        <dbReference type="Proteomes" id="UP000014200"/>
    </source>
</evidence>
<evidence type="ECO:0000256" key="3">
    <source>
        <dbReference type="ARBA" id="ARBA00022553"/>
    </source>
</evidence>
<comment type="caution">
    <text evidence="10">The sequence shown here is derived from an EMBL/GenBank/DDBJ whole genome shotgun (WGS) entry which is preliminary data.</text>
</comment>
<organism evidence="10 11">
    <name type="scientific">Phocaeicola sartorii</name>
    <dbReference type="NCBI Taxonomy" id="671267"/>
    <lineage>
        <taxon>Bacteria</taxon>
        <taxon>Pseudomonadati</taxon>
        <taxon>Bacteroidota</taxon>
        <taxon>Bacteroidia</taxon>
        <taxon>Bacteroidales</taxon>
        <taxon>Bacteroidaceae</taxon>
        <taxon>Phocaeicola</taxon>
    </lineage>
</organism>
<dbReference type="PANTHER" id="PTHR43065">
    <property type="entry name" value="SENSOR HISTIDINE KINASE"/>
    <property type="match status" value="1"/>
</dbReference>
<name>R9ICF0_9BACT</name>
<evidence type="ECO:0000256" key="4">
    <source>
        <dbReference type="ARBA" id="ARBA00022679"/>
    </source>
</evidence>
<keyword evidence="8" id="KW-0902">Two-component regulatory system</keyword>